<feature type="region of interest" description="Disordered" evidence="4">
    <location>
        <begin position="197"/>
        <end position="225"/>
    </location>
</feature>
<feature type="compositionally biased region" description="Polar residues" evidence="4">
    <location>
        <begin position="502"/>
        <end position="517"/>
    </location>
</feature>
<proteinExistence type="predicted"/>
<feature type="region of interest" description="Disordered" evidence="4">
    <location>
        <begin position="497"/>
        <end position="538"/>
    </location>
</feature>
<evidence type="ECO:0000256" key="2">
    <source>
        <dbReference type="ARBA" id="ARBA00022884"/>
    </source>
</evidence>
<dbReference type="Pfam" id="PF00076">
    <property type="entry name" value="RRM_1"/>
    <property type="match status" value="1"/>
</dbReference>
<evidence type="ECO:0000256" key="3">
    <source>
        <dbReference type="PROSITE-ProRule" id="PRU00176"/>
    </source>
</evidence>
<dbReference type="OrthoDB" id="410044at2759"/>
<evidence type="ECO:0000313" key="6">
    <source>
        <dbReference type="EMBL" id="GAX19628.1"/>
    </source>
</evidence>
<feature type="compositionally biased region" description="Basic and acidic residues" evidence="4">
    <location>
        <begin position="429"/>
        <end position="453"/>
    </location>
</feature>
<reference evidence="6 7" key="1">
    <citation type="journal article" date="2015" name="Plant Cell">
        <title>Oil accumulation by the oleaginous diatom Fistulifera solaris as revealed by the genome and transcriptome.</title>
        <authorList>
            <person name="Tanaka T."/>
            <person name="Maeda Y."/>
            <person name="Veluchamy A."/>
            <person name="Tanaka M."/>
            <person name="Abida H."/>
            <person name="Marechal E."/>
            <person name="Bowler C."/>
            <person name="Muto M."/>
            <person name="Sunaga Y."/>
            <person name="Tanaka M."/>
            <person name="Yoshino T."/>
            <person name="Taniguchi T."/>
            <person name="Fukuda Y."/>
            <person name="Nemoto M."/>
            <person name="Matsumoto M."/>
            <person name="Wong P.S."/>
            <person name="Aburatani S."/>
            <person name="Fujibuchi W."/>
        </authorList>
    </citation>
    <scope>NUCLEOTIDE SEQUENCE [LARGE SCALE GENOMIC DNA]</scope>
    <source>
        <strain evidence="6 7">JPCC DA0580</strain>
    </source>
</reference>
<feature type="domain" description="RRM" evidence="5">
    <location>
        <begin position="350"/>
        <end position="428"/>
    </location>
</feature>
<sequence>MTTTDVSRNEDIMASELAGGDSKITSSNREDTQPAVVNKAADGKDSEDTLKAVSPDGAPENEPEAPRSESQSSRPLPVHPYPQASGYFEGYTYPGVNASSLSFNDQAVPIPYETTAAAFAPQPGVFTAAQSSPFAVPSNTTLSPPRSSKAVVIGIPPASPLFPRSTSSGMDSALPYISPALGSSASPMTYQATYAGSAGRVDSQGSSDEGSWDRGQNHNAYPSPQLSAQGMMYAMPRGTRAYSFDGETVLLPAMLDHEAAYSPYNASHISPAGSAVFAAQQSWSYPGPPPDLYSTPASPLQPRPTAHHMYAIGGPMQPMGSYGVPPQYFPASSPGPPIQTTASNKGPDGANLFVFHIPNNFTNMDMYNLFCRYGNLLSVRIMVERDTGRSRGFGFVSYDNAASAAQAIQELNGYAVGNKRLKVQHKQIRSRDNADRDGVEGASYDHGHDEDHFAPTGSFSSPLPNTQNLWFDPVTEGARNMEAGDAATQTINAERMKGGNEAGSSNVEQHGENTVGSPSLDMGTLQSALSEVSGEAEK</sequence>
<dbReference type="PANTHER" id="PTHR48027">
    <property type="entry name" value="HETEROGENEOUS NUCLEAR RIBONUCLEOPROTEIN 87F-RELATED"/>
    <property type="match status" value="1"/>
</dbReference>
<evidence type="ECO:0000259" key="5">
    <source>
        <dbReference type="PROSITE" id="PS50102"/>
    </source>
</evidence>
<dbReference type="Gene3D" id="3.30.70.330">
    <property type="match status" value="1"/>
</dbReference>
<dbReference type="EMBL" id="BDSP01000137">
    <property type="protein sequence ID" value="GAX19628.1"/>
    <property type="molecule type" value="Genomic_DNA"/>
</dbReference>
<dbReference type="SUPFAM" id="SSF54928">
    <property type="entry name" value="RNA-binding domain, RBD"/>
    <property type="match status" value="1"/>
</dbReference>
<dbReference type="SMART" id="SM00360">
    <property type="entry name" value="RRM"/>
    <property type="match status" value="1"/>
</dbReference>
<dbReference type="AlphaFoldDB" id="A0A1Z5K0T0"/>
<dbReference type="InParanoid" id="A0A1Z5K0T0"/>
<keyword evidence="2 3" id="KW-0694">RNA-binding</keyword>
<dbReference type="Proteomes" id="UP000198406">
    <property type="component" value="Unassembled WGS sequence"/>
</dbReference>
<gene>
    <name evidence="6" type="ORF">FisN_19Hh208</name>
</gene>
<feature type="region of interest" description="Disordered" evidence="4">
    <location>
        <begin position="423"/>
        <end position="471"/>
    </location>
</feature>
<feature type="region of interest" description="Disordered" evidence="4">
    <location>
        <begin position="1"/>
        <end position="81"/>
    </location>
</feature>
<dbReference type="GO" id="GO:0009967">
    <property type="term" value="P:positive regulation of signal transduction"/>
    <property type="evidence" value="ECO:0007669"/>
    <property type="project" value="UniProtKB-ARBA"/>
</dbReference>
<dbReference type="InterPro" id="IPR052462">
    <property type="entry name" value="SLIRP/GR-RBP-like"/>
</dbReference>
<dbReference type="InterPro" id="IPR012677">
    <property type="entry name" value="Nucleotide-bd_a/b_plait_sf"/>
</dbReference>
<name>A0A1Z5K0T0_FISSO</name>
<evidence type="ECO:0000256" key="1">
    <source>
        <dbReference type="ARBA" id="ARBA00022737"/>
    </source>
</evidence>
<feature type="compositionally biased region" description="Polar residues" evidence="4">
    <location>
        <begin position="457"/>
        <end position="469"/>
    </location>
</feature>
<dbReference type="PROSITE" id="PS50102">
    <property type="entry name" value="RRM"/>
    <property type="match status" value="1"/>
</dbReference>
<dbReference type="FunFam" id="3.30.70.330:FF:000383">
    <property type="entry name" value="Sex lethal, isoform D"/>
    <property type="match status" value="1"/>
</dbReference>
<keyword evidence="1" id="KW-0677">Repeat</keyword>
<dbReference type="CDD" id="cd12362">
    <property type="entry name" value="RRM3_CELF1-6"/>
    <property type="match status" value="1"/>
</dbReference>
<evidence type="ECO:0000256" key="4">
    <source>
        <dbReference type="SAM" id="MobiDB-lite"/>
    </source>
</evidence>
<accession>A0A1Z5K0T0</accession>
<dbReference type="GO" id="GO:0003729">
    <property type="term" value="F:mRNA binding"/>
    <property type="evidence" value="ECO:0007669"/>
    <property type="project" value="UniProtKB-ARBA"/>
</dbReference>
<dbReference type="GO" id="GO:0005737">
    <property type="term" value="C:cytoplasm"/>
    <property type="evidence" value="ECO:0007669"/>
    <property type="project" value="UniProtKB-ARBA"/>
</dbReference>
<protein>
    <recommendedName>
        <fullName evidence="5">RRM domain-containing protein</fullName>
    </recommendedName>
</protein>
<dbReference type="GO" id="GO:0010629">
    <property type="term" value="P:negative regulation of gene expression"/>
    <property type="evidence" value="ECO:0007669"/>
    <property type="project" value="UniProtKB-ARBA"/>
</dbReference>
<feature type="compositionally biased region" description="Basic and acidic residues" evidence="4">
    <location>
        <begin position="41"/>
        <end position="50"/>
    </location>
</feature>
<comment type="caution">
    <text evidence="6">The sequence shown here is derived from an EMBL/GenBank/DDBJ whole genome shotgun (WGS) entry which is preliminary data.</text>
</comment>
<organism evidence="6 7">
    <name type="scientific">Fistulifera solaris</name>
    <name type="common">Oleaginous diatom</name>
    <dbReference type="NCBI Taxonomy" id="1519565"/>
    <lineage>
        <taxon>Eukaryota</taxon>
        <taxon>Sar</taxon>
        <taxon>Stramenopiles</taxon>
        <taxon>Ochrophyta</taxon>
        <taxon>Bacillariophyta</taxon>
        <taxon>Bacillariophyceae</taxon>
        <taxon>Bacillariophycidae</taxon>
        <taxon>Naviculales</taxon>
        <taxon>Naviculaceae</taxon>
        <taxon>Fistulifera</taxon>
    </lineage>
</organism>
<keyword evidence="7" id="KW-1185">Reference proteome</keyword>
<evidence type="ECO:0000313" key="7">
    <source>
        <dbReference type="Proteomes" id="UP000198406"/>
    </source>
</evidence>
<dbReference type="InterPro" id="IPR000504">
    <property type="entry name" value="RRM_dom"/>
</dbReference>
<dbReference type="InterPro" id="IPR035979">
    <property type="entry name" value="RBD_domain_sf"/>
</dbReference>